<dbReference type="EMBL" id="LGCI01000005">
    <property type="protein sequence ID" value="KOY83654.1"/>
    <property type="molecule type" value="Genomic_DNA"/>
</dbReference>
<comment type="caution">
    <text evidence="3">The sequence shown here is derived from an EMBL/GenBank/DDBJ whole genome shotgun (WGS) entry which is preliminary data.</text>
</comment>
<dbReference type="PATRIC" id="fig|33935.3.peg.500"/>
<accession>A0A0N0UXE2</accession>
<evidence type="ECO:0000259" key="2">
    <source>
        <dbReference type="PROSITE" id="PS51272"/>
    </source>
</evidence>
<name>A0A0N0UXE2_9BACI</name>
<dbReference type="InterPro" id="IPR051465">
    <property type="entry name" value="Cell_Envelope_Struct_Comp"/>
</dbReference>
<evidence type="ECO:0000313" key="4">
    <source>
        <dbReference type="Proteomes" id="UP000037977"/>
    </source>
</evidence>
<dbReference type="Pfam" id="PF00395">
    <property type="entry name" value="SLH"/>
    <property type="match status" value="3"/>
</dbReference>
<sequence>MERHWAQEMIEELVTRDIIQGYEDGTFRPNEAISRQHVVALLTRAFSFESVRSTDDFSDVSPMNPYYEAIRTLQQAGIIDGAEGMFLPTENTTRAQLAKVLVGVMGLTPAGTTSFSDVSSNHWGAGYIAVLEREGIALGDHGKFHPNVPVTRAEFVAFLYRIIEKE</sequence>
<dbReference type="Proteomes" id="UP000037977">
    <property type="component" value="Unassembled WGS sequence"/>
</dbReference>
<feature type="domain" description="SLH" evidence="2">
    <location>
        <begin position="111"/>
        <end position="166"/>
    </location>
</feature>
<dbReference type="PANTHER" id="PTHR43308">
    <property type="entry name" value="OUTER MEMBRANE PROTEIN ALPHA-RELATED"/>
    <property type="match status" value="1"/>
</dbReference>
<protein>
    <submittedName>
        <fullName evidence="3">S-layer protein</fullName>
    </submittedName>
</protein>
<proteinExistence type="predicted"/>
<feature type="domain" description="SLH" evidence="2">
    <location>
        <begin position="1"/>
        <end position="56"/>
    </location>
</feature>
<reference evidence="3 4" key="1">
    <citation type="submission" date="2015-07" db="EMBL/GenBank/DDBJ databases">
        <title>Genome sequencing project for genomic taxonomy and phylogenomics of Bacillus-like bacteria.</title>
        <authorList>
            <person name="Liu B."/>
            <person name="Wang J."/>
            <person name="Zhu Y."/>
            <person name="Liu G."/>
            <person name="Chen Q."/>
            <person name="Chen Z."/>
            <person name="Che J."/>
            <person name="Ge C."/>
            <person name="Shi H."/>
            <person name="Pan Z."/>
            <person name="Liu X."/>
        </authorList>
    </citation>
    <scope>NUCLEOTIDE SEQUENCE [LARGE SCALE GENOMIC DNA]</scope>
    <source>
        <strain evidence="3 4">DSM 54</strain>
    </source>
</reference>
<evidence type="ECO:0000313" key="3">
    <source>
        <dbReference type="EMBL" id="KOY83654.1"/>
    </source>
</evidence>
<dbReference type="InterPro" id="IPR001119">
    <property type="entry name" value="SLH_dom"/>
</dbReference>
<dbReference type="PANTHER" id="PTHR43308:SF5">
    <property type="entry name" value="S-LAYER PROTEIN _ PEPTIDOGLYCAN ENDO-BETA-N-ACETYLGLUCOSAMINIDASE"/>
    <property type="match status" value="1"/>
</dbReference>
<evidence type="ECO:0000256" key="1">
    <source>
        <dbReference type="ARBA" id="ARBA00022729"/>
    </source>
</evidence>
<gene>
    <name evidence="3" type="ORF">ADM90_05405</name>
</gene>
<dbReference type="PROSITE" id="PS51272">
    <property type="entry name" value="SLH"/>
    <property type="match status" value="3"/>
</dbReference>
<dbReference type="AlphaFoldDB" id="A0A0N0UXE2"/>
<organism evidence="3 4">
    <name type="scientific">Lysinibacillus macroides</name>
    <dbReference type="NCBI Taxonomy" id="33935"/>
    <lineage>
        <taxon>Bacteria</taxon>
        <taxon>Bacillati</taxon>
        <taxon>Bacillota</taxon>
        <taxon>Bacilli</taxon>
        <taxon>Bacillales</taxon>
        <taxon>Bacillaceae</taxon>
        <taxon>Lysinibacillus</taxon>
    </lineage>
</organism>
<keyword evidence="1" id="KW-0732">Signal</keyword>
<keyword evidence="4" id="KW-1185">Reference proteome</keyword>
<dbReference type="STRING" id="33935.ADM90_05405"/>
<feature type="domain" description="SLH" evidence="2">
    <location>
        <begin position="57"/>
        <end position="110"/>
    </location>
</feature>